<keyword evidence="1" id="KW-0479">Metal-binding</keyword>
<dbReference type="CDD" id="cd01025">
    <property type="entry name" value="TOPRIM_recR"/>
    <property type="match status" value="1"/>
</dbReference>
<organism evidence="8">
    <name type="scientific">hydrothermal vent metagenome</name>
    <dbReference type="NCBI Taxonomy" id="652676"/>
    <lineage>
        <taxon>unclassified sequences</taxon>
        <taxon>metagenomes</taxon>
        <taxon>ecological metagenomes</taxon>
    </lineage>
</organism>
<dbReference type="SUPFAM" id="SSF111304">
    <property type="entry name" value="Recombination protein RecR"/>
    <property type="match status" value="1"/>
</dbReference>
<dbReference type="GO" id="GO:0003677">
    <property type="term" value="F:DNA binding"/>
    <property type="evidence" value="ECO:0007669"/>
    <property type="project" value="InterPro"/>
</dbReference>
<dbReference type="Gene3D" id="3.40.1360.10">
    <property type="match status" value="1"/>
</dbReference>
<evidence type="ECO:0000256" key="4">
    <source>
        <dbReference type="ARBA" id="ARBA00022833"/>
    </source>
</evidence>
<dbReference type="Gene3D" id="3.30.60.80">
    <property type="match status" value="1"/>
</dbReference>
<dbReference type="AlphaFoldDB" id="A0A3B1BYM4"/>
<evidence type="ECO:0000256" key="5">
    <source>
        <dbReference type="ARBA" id="ARBA00023172"/>
    </source>
</evidence>
<keyword evidence="3" id="KW-0863">Zinc-finger</keyword>
<evidence type="ECO:0000256" key="3">
    <source>
        <dbReference type="ARBA" id="ARBA00022771"/>
    </source>
</evidence>
<accession>A0A3B1BYM4</accession>
<evidence type="ECO:0000256" key="1">
    <source>
        <dbReference type="ARBA" id="ARBA00022723"/>
    </source>
</evidence>
<dbReference type="InterPro" id="IPR000093">
    <property type="entry name" value="DNA_Rcmb_RecR"/>
</dbReference>
<sequence>MKGPESLSVLIERLTTLPGVGRKTAERLAFFILKSSAEEAGKLTQAITAVKEKVKLCSVCMSTTEQDPCSICADQRRDHGTICVVEEPHDVFAIERTSEFKGVYHVLMGVLSPLDGVGPDELKIDDLVERAGRDGVKEVIVATNPSAEGEATAMYIGKLLADKGVLVTRIARGLPMGGDLEYADEVTLSKAMSGRLKI</sequence>
<feature type="domain" description="Toprim" evidence="7">
    <location>
        <begin position="80"/>
        <end position="175"/>
    </location>
</feature>
<reference evidence="8" key="1">
    <citation type="submission" date="2018-06" db="EMBL/GenBank/DDBJ databases">
        <authorList>
            <person name="Zhirakovskaya E."/>
        </authorList>
    </citation>
    <scope>NUCLEOTIDE SEQUENCE</scope>
</reference>
<name>A0A3B1BYM4_9ZZZZ</name>
<dbReference type="EMBL" id="UOGC01000112">
    <property type="protein sequence ID" value="VAX20892.1"/>
    <property type="molecule type" value="Genomic_DNA"/>
</dbReference>
<dbReference type="InterPro" id="IPR006171">
    <property type="entry name" value="TOPRIM_dom"/>
</dbReference>
<dbReference type="NCBIfam" id="TIGR00615">
    <property type="entry name" value="recR"/>
    <property type="match status" value="1"/>
</dbReference>
<keyword evidence="6" id="KW-0234">DNA repair</keyword>
<dbReference type="InterPro" id="IPR023627">
    <property type="entry name" value="Rcmb_RecR"/>
</dbReference>
<keyword evidence="2" id="KW-0227">DNA damage</keyword>
<evidence type="ECO:0000256" key="6">
    <source>
        <dbReference type="ARBA" id="ARBA00023204"/>
    </source>
</evidence>
<dbReference type="PROSITE" id="PS50880">
    <property type="entry name" value="TOPRIM"/>
    <property type="match status" value="1"/>
</dbReference>
<dbReference type="InterPro" id="IPR015967">
    <property type="entry name" value="Rcmb_RecR_Znf"/>
</dbReference>
<dbReference type="InterPro" id="IPR034137">
    <property type="entry name" value="TOPRIM_RecR"/>
</dbReference>
<dbReference type="PANTHER" id="PTHR30446">
    <property type="entry name" value="RECOMBINATION PROTEIN RECR"/>
    <property type="match status" value="1"/>
</dbReference>
<dbReference type="GO" id="GO:0008270">
    <property type="term" value="F:zinc ion binding"/>
    <property type="evidence" value="ECO:0007669"/>
    <property type="project" value="UniProtKB-KW"/>
</dbReference>
<keyword evidence="4" id="KW-0862">Zinc</keyword>
<dbReference type="PROSITE" id="PS01300">
    <property type="entry name" value="RECR"/>
    <property type="match status" value="1"/>
</dbReference>
<dbReference type="GO" id="GO:0006310">
    <property type="term" value="P:DNA recombination"/>
    <property type="evidence" value="ECO:0007669"/>
    <property type="project" value="UniProtKB-KW"/>
</dbReference>
<dbReference type="Pfam" id="PF21175">
    <property type="entry name" value="RecR_C"/>
    <property type="match status" value="1"/>
</dbReference>
<proteinExistence type="inferred from homology"/>
<dbReference type="GO" id="GO:0006281">
    <property type="term" value="P:DNA repair"/>
    <property type="evidence" value="ECO:0007669"/>
    <property type="project" value="UniProtKB-KW"/>
</dbReference>
<dbReference type="SMART" id="SM00493">
    <property type="entry name" value="TOPRIM"/>
    <property type="match status" value="1"/>
</dbReference>
<gene>
    <name evidence="8" type="ORF">MNBD_NITROSPINAE01-407</name>
</gene>
<dbReference type="Gene3D" id="1.10.8.420">
    <property type="entry name" value="RecR Domain 1"/>
    <property type="match status" value="1"/>
</dbReference>
<evidence type="ECO:0000256" key="2">
    <source>
        <dbReference type="ARBA" id="ARBA00022763"/>
    </source>
</evidence>
<keyword evidence="5" id="KW-0233">DNA recombination</keyword>
<dbReference type="PANTHER" id="PTHR30446:SF0">
    <property type="entry name" value="RECOMBINATION PROTEIN RECR"/>
    <property type="match status" value="1"/>
</dbReference>
<evidence type="ECO:0000313" key="8">
    <source>
        <dbReference type="EMBL" id="VAX20892.1"/>
    </source>
</evidence>
<dbReference type="Gene3D" id="6.10.250.240">
    <property type="match status" value="1"/>
</dbReference>
<protein>
    <submittedName>
        <fullName evidence="8">Recombination protein RecR</fullName>
    </submittedName>
</protein>
<dbReference type="Pfam" id="PF13662">
    <property type="entry name" value="Toprim_4"/>
    <property type="match status" value="1"/>
</dbReference>
<dbReference type="Pfam" id="PF21176">
    <property type="entry name" value="RecR_HhH"/>
    <property type="match status" value="1"/>
</dbReference>
<evidence type="ECO:0000259" key="7">
    <source>
        <dbReference type="PROSITE" id="PS50880"/>
    </source>
</evidence>
<dbReference type="HAMAP" id="MF_00017">
    <property type="entry name" value="RecR"/>
    <property type="match status" value="1"/>
</dbReference>